<feature type="non-terminal residue" evidence="7">
    <location>
        <position position="1"/>
    </location>
</feature>
<gene>
    <name evidence="7" type="ORF">L9F63_027517</name>
</gene>
<dbReference type="Pfam" id="PF00151">
    <property type="entry name" value="Lipase"/>
    <property type="match status" value="1"/>
</dbReference>
<dbReference type="InterPro" id="IPR029058">
    <property type="entry name" value="AB_hydrolase_fold"/>
</dbReference>
<feature type="compositionally biased region" description="Polar residues" evidence="5">
    <location>
        <begin position="180"/>
        <end position="204"/>
    </location>
</feature>
<evidence type="ECO:0000256" key="1">
    <source>
        <dbReference type="ARBA" id="ARBA00004613"/>
    </source>
</evidence>
<reference evidence="7" key="2">
    <citation type="submission" date="2023-05" db="EMBL/GenBank/DDBJ databases">
        <authorList>
            <person name="Fouks B."/>
        </authorList>
    </citation>
    <scope>NUCLEOTIDE SEQUENCE</scope>
    <source>
        <strain evidence="7">Stay&amp;Tobe</strain>
        <tissue evidence="7">Testes</tissue>
    </source>
</reference>
<evidence type="ECO:0000256" key="4">
    <source>
        <dbReference type="RuleBase" id="RU004262"/>
    </source>
</evidence>
<protein>
    <recommendedName>
        <fullName evidence="6">Lipase domain-containing protein</fullName>
    </recommendedName>
</protein>
<dbReference type="AlphaFoldDB" id="A0AAD8A7L5"/>
<reference evidence="7" key="1">
    <citation type="journal article" date="2023" name="IScience">
        <title>Live-bearing cockroach genome reveals convergent evolutionary mechanisms linked to viviparity in insects and beyond.</title>
        <authorList>
            <person name="Fouks B."/>
            <person name="Harrison M.C."/>
            <person name="Mikhailova A.A."/>
            <person name="Marchal E."/>
            <person name="English S."/>
            <person name="Carruthers M."/>
            <person name="Jennings E.C."/>
            <person name="Chiamaka E.L."/>
            <person name="Frigard R.A."/>
            <person name="Pippel M."/>
            <person name="Attardo G.M."/>
            <person name="Benoit J.B."/>
            <person name="Bornberg-Bauer E."/>
            <person name="Tobe S.S."/>
        </authorList>
    </citation>
    <scope>NUCLEOTIDE SEQUENCE</scope>
    <source>
        <strain evidence="7">Stay&amp;Tobe</strain>
    </source>
</reference>
<evidence type="ECO:0000313" key="7">
    <source>
        <dbReference type="EMBL" id="KAJ9593838.1"/>
    </source>
</evidence>
<feature type="non-terminal residue" evidence="7">
    <location>
        <position position="220"/>
    </location>
</feature>
<dbReference type="Gene3D" id="3.40.50.1820">
    <property type="entry name" value="alpha/beta hydrolase"/>
    <property type="match status" value="2"/>
</dbReference>
<name>A0AAD8A7L5_DIPPU</name>
<evidence type="ECO:0000256" key="2">
    <source>
        <dbReference type="ARBA" id="ARBA00010701"/>
    </source>
</evidence>
<comment type="subcellular location">
    <subcellularLocation>
        <location evidence="1">Secreted</location>
    </subcellularLocation>
</comment>
<evidence type="ECO:0000256" key="5">
    <source>
        <dbReference type="SAM" id="MobiDB-lite"/>
    </source>
</evidence>
<dbReference type="PANTHER" id="PTHR11610:SF173">
    <property type="entry name" value="LIPASE DOMAIN-CONTAINING PROTEIN-RELATED"/>
    <property type="match status" value="1"/>
</dbReference>
<accession>A0AAD8A7L5</accession>
<dbReference type="Proteomes" id="UP001233999">
    <property type="component" value="Unassembled WGS sequence"/>
</dbReference>
<feature type="domain" description="Lipase" evidence="6">
    <location>
        <begin position="81"/>
        <end position="174"/>
    </location>
</feature>
<dbReference type="InterPro" id="IPR000734">
    <property type="entry name" value="TAG_lipase"/>
</dbReference>
<dbReference type="SUPFAM" id="SSF53474">
    <property type="entry name" value="alpha/beta-Hydrolases"/>
    <property type="match status" value="1"/>
</dbReference>
<evidence type="ECO:0000313" key="8">
    <source>
        <dbReference type="Proteomes" id="UP001233999"/>
    </source>
</evidence>
<sequence length="220" mass="24007">YSGEGLLRRPLKMIIHGYKGSGRDGGTLLGVDAFLKMENVNVITVDWEKGAAGPSLPSVSSEHRAGRQTDRPASYRYARNRLLVKIGRITGLDPASPIFKSQFIEPSRKLDIDDADFVDVVHTDGSPVWTDGFGLLRPLGHVDYFPNGGREQPGCNDGRASVVVSHFGEVDLIQRLISPSTDGVSSSAPGRQNISQSKIQTDYKSSCRRHTLEPVTVPYS</sequence>
<proteinExistence type="inferred from homology"/>
<comment type="caution">
    <text evidence="7">The sequence shown here is derived from an EMBL/GenBank/DDBJ whole genome shotgun (WGS) entry which is preliminary data.</text>
</comment>
<dbReference type="InterPro" id="IPR013818">
    <property type="entry name" value="Lipase"/>
</dbReference>
<feature type="region of interest" description="Disordered" evidence="5">
    <location>
        <begin position="52"/>
        <end position="71"/>
    </location>
</feature>
<dbReference type="PANTHER" id="PTHR11610">
    <property type="entry name" value="LIPASE"/>
    <property type="match status" value="1"/>
</dbReference>
<organism evidence="7 8">
    <name type="scientific">Diploptera punctata</name>
    <name type="common">Pacific beetle cockroach</name>
    <dbReference type="NCBI Taxonomy" id="6984"/>
    <lineage>
        <taxon>Eukaryota</taxon>
        <taxon>Metazoa</taxon>
        <taxon>Ecdysozoa</taxon>
        <taxon>Arthropoda</taxon>
        <taxon>Hexapoda</taxon>
        <taxon>Insecta</taxon>
        <taxon>Pterygota</taxon>
        <taxon>Neoptera</taxon>
        <taxon>Polyneoptera</taxon>
        <taxon>Dictyoptera</taxon>
        <taxon>Blattodea</taxon>
        <taxon>Blaberoidea</taxon>
        <taxon>Blaberidae</taxon>
        <taxon>Diplopterinae</taxon>
        <taxon>Diploptera</taxon>
    </lineage>
</organism>
<keyword evidence="3" id="KW-0964">Secreted</keyword>
<keyword evidence="8" id="KW-1185">Reference proteome</keyword>
<comment type="similarity">
    <text evidence="2 4">Belongs to the AB hydrolase superfamily. Lipase family.</text>
</comment>
<feature type="compositionally biased region" description="Basic and acidic residues" evidence="5">
    <location>
        <begin position="61"/>
        <end position="70"/>
    </location>
</feature>
<dbReference type="GO" id="GO:0016298">
    <property type="term" value="F:lipase activity"/>
    <property type="evidence" value="ECO:0007669"/>
    <property type="project" value="InterPro"/>
</dbReference>
<dbReference type="GO" id="GO:0016042">
    <property type="term" value="P:lipid catabolic process"/>
    <property type="evidence" value="ECO:0007669"/>
    <property type="project" value="TreeGrafter"/>
</dbReference>
<dbReference type="GO" id="GO:0005615">
    <property type="term" value="C:extracellular space"/>
    <property type="evidence" value="ECO:0007669"/>
    <property type="project" value="TreeGrafter"/>
</dbReference>
<evidence type="ECO:0000259" key="6">
    <source>
        <dbReference type="Pfam" id="PF00151"/>
    </source>
</evidence>
<feature type="region of interest" description="Disordered" evidence="5">
    <location>
        <begin position="180"/>
        <end position="205"/>
    </location>
</feature>
<dbReference type="EMBL" id="JASPKZ010003202">
    <property type="protein sequence ID" value="KAJ9593838.1"/>
    <property type="molecule type" value="Genomic_DNA"/>
</dbReference>
<evidence type="ECO:0000256" key="3">
    <source>
        <dbReference type="ARBA" id="ARBA00022525"/>
    </source>
</evidence>